<evidence type="ECO:0000313" key="3">
    <source>
        <dbReference type="Proteomes" id="UP000001693"/>
    </source>
</evidence>
<dbReference type="OrthoDB" id="8889111at2"/>
<accession>B1Y4Q9</accession>
<dbReference type="STRING" id="395495.Lcho_2357"/>
<dbReference type="RefSeq" id="WP_012347380.1">
    <property type="nucleotide sequence ID" value="NC_010524.1"/>
</dbReference>
<dbReference type="Proteomes" id="UP000001693">
    <property type="component" value="Chromosome"/>
</dbReference>
<proteinExistence type="predicted"/>
<dbReference type="KEGG" id="lch:Lcho_2357"/>
<protein>
    <submittedName>
        <fullName evidence="2">Uncharacterized protein</fullName>
    </submittedName>
</protein>
<keyword evidence="1" id="KW-0732">Signal</keyword>
<name>B1Y4Q9_LEPCP</name>
<evidence type="ECO:0000256" key="1">
    <source>
        <dbReference type="SAM" id="SignalP"/>
    </source>
</evidence>
<gene>
    <name evidence="2" type="ordered locus">Lcho_2357</name>
</gene>
<organism evidence="2 3">
    <name type="scientific">Leptothrix cholodnii (strain ATCC 51168 / LMG 8142 / SP-6)</name>
    <name type="common">Leptothrix discophora (strain SP-6)</name>
    <dbReference type="NCBI Taxonomy" id="395495"/>
    <lineage>
        <taxon>Bacteria</taxon>
        <taxon>Pseudomonadati</taxon>
        <taxon>Pseudomonadota</taxon>
        <taxon>Betaproteobacteria</taxon>
        <taxon>Burkholderiales</taxon>
        <taxon>Sphaerotilaceae</taxon>
        <taxon>Leptothrix</taxon>
    </lineage>
</organism>
<feature type="chain" id="PRO_5002773341" evidence="1">
    <location>
        <begin position="31"/>
        <end position="288"/>
    </location>
</feature>
<reference evidence="2 3" key="1">
    <citation type="submission" date="2008-03" db="EMBL/GenBank/DDBJ databases">
        <title>Complete sequence of Leptothrix cholodnii SP-6.</title>
        <authorList>
            <consortium name="US DOE Joint Genome Institute"/>
            <person name="Copeland A."/>
            <person name="Lucas S."/>
            <person name="Lapidus A."/>
            <person name="Glavina del Rio T."/>
            <person name="Dalin E."/>
            <person name="Tice H."/>
            <person name="Bruce D."/>
            <person name="Goodwin L."/>
            <person name="Pitluck S."/>
            <person name="Chertkov O."/>
            <person name="Brettin T."/>
            <person name="Detter J.C."/>
            <person name="Han C."/>
            <person name="Kuske C.R."/>
            <person name="Schmutz J."/>
            <person name="Larimer F."/>
            <person name="Land M."/>
            <person name="Hauser L."/>
            <person name="Kyrpides N."/>
            <person name="Lykidis A."/>
            <person name="Emerson D."/>
            <person name="Richardson P."/>
        </authorList>
    </citation>
    <scope>NUCLEOTIDE SEQUENCE [LARGE SCALE GENOMIC DNA]</scope>
    <source>
        <strain evidence="3">ATCC 51168 / LMG 8142 / SP-6</strain>
    </source>
</reference>
<evidence type="ECO:0000313" key="2">
    <source>
        <dbReference type="EMBL" id="ACB34622.1"/>
    </source>
</evidence>
<dbReference type="AlphaFoldDB" id="B1Y4Q9"/>
<sequence length="288" mass="31241" precursor="true">MIARRRRAWRLAFCAVLAALLAALHGGARASLGECRVPEQAPYVVFLSEPTFSADAFASREQMLKEFDRLHLHLAQRRDEDMAGLIGIPFKVARCAGRVPAIDGADFTADVVRSLYTRSVVIEVWGFLDRAPRVGGVAGPKAQMNYLLMPLSRAHHERGLQVPALHRFDYPDGDIRAADHVGLVSNRDLYAFVASAIGVMAFDGDEFPKAHEYLCAAFGRLGAVRERLVRQPQGQGQAQAAEVEALRQHVMSLAGKALEQIRKRAPAGANAAAGLQVSAQPCGAAVRP</sequence>
<dbReference type="HOGENOM" id="CLU_965749_0_0_4"/>
<keyword evidence="3" id="KW-1185">Reference proteome</keyword>
<feature type="signal peptide" evidence="1">
    <location>
        <begin position="1"/>
        <end position="30"/>
    </location>
</feature>
<dbReference type="EMBL" id="CP001013">
    <property type="protein sequence ID" value="ACB34622.1"/>
    <property type="molecule type" value="Genomic_DNA"/>
</dbReference>